<proteinExistence type="predicted"/>
<dbReference type="InterPro" id="IPR003018">
    <property type="entry name" value="GAF"/>
</dbReference>
<accession>A0A2S7UXU4</accession>
<name>A0A2S7UXU4_9GAMM</name>
<evidence type="ECO:0000259" key="1">
    <source>
        <dbReference type="Pfam" id="PF01590"/>
    </source>
</evidence>
<gene>
    <name evidence="2" type="ORF">BTO11_14930</name>
</gene>
<dbReference type="AlphaFoldDB" id="A0A2S7UXU4"/>
<protein>
    <recommendedName>
        <fullName evidence="1">GAF domain-containing protein</fullName>
    </recommendedName>
</protein>
<sequence>MAKGVKLKLSESLYNELTDWCLQKQPELRLEFSVPVLGEGGTCSLFGELDPVPFNLSQTLSQAQLALLPMLQNVTDWVLHNTNVDWFGIYLKRINNEGDAILTKMSYFGVPSRAEFPLSEEFSTLSNNSYVGLYGEKRTINNVEQYRQAGGEYYTCDPKVKSELCWPIISNKNNTSSDPQEEILGIIDAECFENDRFDEKTQAIFEAACQFLSEKLTH</sequence>
<dbReference type="Pfam" id="PF01590">
    <property type="entry name" value="GAF"/>
    <property type="match status" value="1"/>
</dbReference>
<keyword evidence="3" id="KW-1185">Reference proteome</keyword>
<evidence type="ECO:0000313" key="3">
    <source>
        <dbReference type="Proteomes" id="UP000239007"/>
    </source>
</evidence>
<dbReference type="SUPFAM" id="SSF55781">
    <property type="entry name" value="GAF domain-like"/>
    <property type="match status" value="1"/>
</dbReference>
<reference evidence="2 3" key="1">
    <citation type="submission" date="2016-12" db="EMBL/GenBank/DDBJ databases">
        <title>Diversity of luminous bacteria.</title>
        <authorList>
            <person name="Yoshizawa S."/>
            <person name="Kogure K."/>
        </authorList>
    </citation>
    <scope>NUCLEOTIDE SEQUENCE [LARGE SCALE GENOMIC DNA]</scope>
    <source>
        <strain evidence="2 3">SA4-48</strain>
    </source>
</reference>
<evidence type="ECO:0000313" key="2">
    <source>
        <dbReference type="EMBL" id="PQJ54814.1"/>
    </source>
</evidence>
<dbReference type="InterPro" id="IPR029016">
    <property type="entry name" value="GAF-like_dom_sf"/>
</dbReference>
<feature type="domain" description="GAF" evidence="1">
    <location>
        <begin position="69"/>
        <end position="213"/>
    </location>
</feature>
<organism evidence="2 3">
    <name type="scientific">Psychrosphaera saromensis</name>
    <dbReference type="NCBI Taxonomy" id="716813"/>
    <lineage>
        <taxon>Bacteria</taxon>
        <taxon>Pseudomonadati</taxon>
        <taxon>Pseudomonadota</taxon>
        <taxon>Gammaproteobacteria</taxon>
        <taxon>Alteromonadales</taxon>
        <taxon>Pseudoalteromonadaceae</taxon>
        <taxon>Psychrosphaera</taxon>
    </lineage>
</organism>
<dbReference type="Proteomes" id="UP000239007">
    <property type="component" value="Unassembled WGS sequence"/>
</dbReference>
<comment type="caution">
    <text evidence="2">The sequence shown here is derived from an EMBL/GenBank/DDBJ whole genome shotgun (WGS) entry which is preliminary data.</text>
</comment>
<dbReference type="Gene3D" id="3.30.450.40">
    <property type="match status" value="1"/>
</dbReference>
<dbReference type="EMBL" id="MSCH01000003">
    <property type="protein sequence ID" value="PQJ54814.1"/>
    <property type="molecule type" value="Genomic_DNA"/>
</dbReference>